<protein>
    <recommendedName>
        <fullName evidence="1">Glycosyltransferase 2-like domain-containing protein</fullName>
    </recommendedName>
</protein>
<name>A0A0D1MCD1_9SPHN</name>
<organism evidence="2 3">
    <name type="scientific">Sphingomonas melonis</name>
    <dbReference type="NCBI Taxonomy" id="152682"/>
    <lineage>
        <taxon>Bacteria</taxon>
        <taxon>Pseudomonadati</taxon>
        <taxon>Pseudomonadota</taxon>
        <taxon>Alphaproteobacteria</taxon>
        <taxon>Sphingomonadales</taxon>
        <taxon>Sphingomonadaceae</taxon>
        <taxon>Sphingomonas</taxon>
    </lineage>
</organism>
<proteinExistence type="predicted"/>
<comment type="caution">
    <text evidence="2">The sequence shown here is derived from an EMBL/GenBank/DDBJ whole genome shotgun (WGS) entry which is preliminary data.</text>
</comment>
<dbReference type="InterPro" id="IPR029044">
    <property type="entry name" value="Nucleotide-diphossugar_trans"/>
</dbReference>
<evidence type="ECO:0000259" key="1">
    <source>
        <dbReference type="Pfam" id="PF00535"/>
    </source>
</evidence>
<dbReference type="Gene3D" id="3.90.550.10">
    <property type="entry name" value="Spore Coat Polysaccharide Biosynthesis Protein SpsA, Chain A"/>
    <property type="match status" value="1"/>
</dbReference>
<evidence type="ECO:0000313" key="3">
    <source>
        <dbReference type="Proteomes" id="UP000033203"/>
    </source>
</evidence>
<dbReference type="EMBL" id="JXTP01000033">
    <property type="protein sequence ID" value="KIU28237.1"/>
    <property type="molecule type" value="Genomic_DNA"/>
</dbReference>
<dbReference type="GO" id="GO:0044010">
    <property type="term" value="P:single-species biofilm formation"/>
    <property type="evidence" value="ECO:0007669"/>
    <property type="project" value="TreeGrafter"/>
</dbReference>
<dbReference type="PANTHER" id="PTHR43685">
    <property type="entry name" value="GLYCOSYLTRANSFERASE"/>
    <property type="match status" value="1"/>
</dbReference>
<dbReference type="Pfam" id="PF00535">
    <property type="entry name" value="Glycos_transf_2"/>
    <property type="match status" value="1"/>
</dbReference>
<dbReference type="SUPFAM" id="SSF53448">
    <property type="entry name" value="Nucleotide-diphospho-sugar transferases"/>
    <property type="match status" value="1"/>
</dbReference>
<feature type="domain" description="Glycosyltransferase 2-like" evidence="1">
    <location>
        <begin position="5"/>
        <end position="103"/>
    </location>
</feature>
<dbReference type="Proteomes" id="UP000033203">
    <property type="component" value="Unassembled WGS sequence"/>
</dbReference>
<sequence length="314" mass="35003">MPRFSIVIPCNNNEATIGEAVSTALGQRHDDFTVVVGDNGSKDRSPAIIDAFDDPRLIKRLHHETLPKTDNWNRAYRDAPDCEYLVTLHGDDRLAPDALAAIAVQADCGAPPLIHGRFDVVDAQGARLRTVGIPFDYVASAAEFRRIQMHANVVGVAGVSMRTDLFHRLGGWPPEWTYMQDVEMWWRLADFGPVRHTRAILGDYRIFDIPINPAFVDEIGRWTQVHINDFSAGDPVHEAGWDSLATYRALLESKPDFADRTAGLDLDALLGTQAAGRRNPGNRQRLYRMALVARTLLSAARRQGRGRFASVPRQ</sequence>
<gene>
    <name evidence="2" type="ORF">SR41_08415</name>
</gene>
<accession>A0A0D1MCD1</accession>
<evidence type="ECO:0000313" key="2">
    <source>
        <dbReference type="EMBL" id="KIU28237.1"/>
    </source>
</evidence>
<dbReference type="AlphaFoldDB" id="A0A0D1MCD1"/>
<reference evidence="2 3" key="1">
    <citation type="submission" date="2015-01" db="EMBL/GenBank/DDBJ databases">
        <title>Genome of Sphingomonas taxi strain 30a.</title>
        <authorList>
            <person name="Eevers N."/>
            <person name="Van Hamme J."/>
            <person name="Bottos E."/>
            <person name="Weyens N."/>
            <person name="Vangronsveld J."/>
        </authorList>
    </citation>
    <scope>NUCLEOTIDE SEQUENCE [LARGE SCALE GENOMIC DNA]</scope>
    <source>
        <strain evidence="2 3">30a</strain>
    </source>
</reference>
<dbReference type="InterPro" id="IPR001173">
    <property type="entry name" value="Glyco_trans_2-like"/>
</dbReference>
<dbReference type="InterPro" id="IPR050834">
    <property type="entry name" value="Glycosyltransf_2"/>
</dbReference>
<dbReference type="PATRIC" id="fig|1549858.7.peg.587"/>
<dbReference type="PANTHER" id="PTHR43685:SF2">
    <property type="entry name" value="GLYCOSYLTRANSFERASE 2-LIKE DOMAIN-CONTAINING PROTEIN"/>
    <property type="match status" value="1"/>
</dbReference>